<dbReference type="InterPro" id="IPR036271">
    <property type="entry name" value="Tet_transcr_reg_TetR-rel_C_sf"/>
</dbReference>
<feature type="domain" description="HTH tetR-type" evidence="5">
    <location>
        <begin position="29"/>
        <end position="89"/>
    </location>
</feature>
<dbReference type="PANTHER" id="PTHR30055:SF148">
    <property type="entry name" value="TETR-FAMILY TRANSCRIPTIONAL REGULATOR"/>
    <property type="match status" value="1"/>
</dbReference>
<protein>
    <submittedName>
        <fullName evidence="6">HTH-type transcriptional regulator AqdR</fullName>
    </submittedName>
</protein>
<keyword evidence="1" id="KW-0805">Transcription regulation</keyword>
<dbReference type="PRINTS" id="PR00455">
    <property type="entry name" value="HTHTETR"/>
</dbReference>
<reference evidence="6 7" key="1">
    <citation type="submission" date="2024-02" db="EMBL/GenBank/DDBJ databases">
        <title>Herpetosiphon gulosus NBRC 112829.</title>
        <authorList>
            <person name="Ichikawa N."/>
            <person name="Katano-Makiyama Y."/>
            <person name="Hidaka K."/>
        </authorList>
    </citation>
    <scope>NUCLEOTIDE SEQUENCE [LARGE SCALE GENOMIC DNA]</scope>
    <source>
        <strain evidence="6 7">NBRC 112829</strain>
    </source>
</reference>
<evidence type="ECO:0000313" key="6">
    <source>
        <dbReference type="EMBL" id="GAA5527281.1"/>
    </source>
</evidence>
<dbReference type="PANTHER" id="PTHR30055">
    <property type="entry name" value="HTH-TYPE TRANSCRIPTIONAL REGULATOR RUTR"/>
    <property type="match status" value="1"/>
</dbReference>
<organism evidence="6 7">
    <name type="scientific">Herpetosiphon gulosus</name>
    <dbReference type="NCBI Taxonomy" id="1973496"/>
    <lineage>
        <taxon>Bacteria</taxon>
        <taxon>Bacillati</taxon>
        <taxon>Chloroflexota</taxon>
        <taxon>Chloroflexia</taxon>
        <taxon>Herpetosiphonales</taxon>
        <taxon>Herpetosiphonaceae</taxon>
        <taxon>Herpetosiphon</taxon>
    </lineage>
</organism>
<evidence type="ECO:0000259" key="5">
    <source>
        <dbReference type="PROSITE" id="PS50977"/>
    </source>
</evidence>
<comment type="caution">
    <text evidence="6">The sequence shown here is derived from an EMBL/GenBank/DDBJ whole genome shotgun (WGS) entry which is preliminary data.</text>
</comment>
<sequence>MKSAPSEGSDEPTVYQSLLHRQRPGGRSAKVHAAVLQATGELLFEQGYAQLRIADVAQRAGVHETSIYRRWKTKAMLVADTVLALFDQHVPNPDTGSFREDVLSFLPSLVRYLQSPEGEALGRACVDVSNLVEAAEARQAVWGIWVDQFAVLVERAIVRGELPATINAQIFLEMLIGPFFLRLLVTGEPLHEAMAVQVIDLLLQH</sequence>
<dbReference type="Gene3D" id="1.10.10.60">
    <property type="entry name" value="Homeodomain-like"/>
    <property type="match status" value="1"/>
</dbReference>
<evidence type="ECO:0000256" key="2">
    <source>
        <dbReference type="ARBA" id="ARBA00023125"/>
    </source>
</evidence>
<evidence type="ECO:0000313" key="7">
    <source>
        <dbReference type="Proteomes" id="UP001428290"/>
    </source>
</evidence>
<dbReference type="SUPFAM" id="SSF48498">
    <property type="entry name" value="Tetracyclin repressor-like, C-terminal domain"/>
    <property type="match status" value="1"/>
</dbReference>
<dbReference type="InterPro" id="IPR011075">
    <property type="entry name" value="TetR_C"/>
</dbReference>
<dbReference type="Pfam" id="PF16859">
    <property type="entry name" value="TetR_C_11"/>
    <property type="match status" value="1"/>
</dbReference>
<dbReference type="Gene3D" id="1.10.357.10">
    <property type="entry name" value="Tetracycline Repressor, domain 2"/>
    <property type="match status" value="1"/>
</dbReference>
<keyword evidence="7" id="KW-1185">Reference proteome</keyword>
<dbReference type="PROSITE" id="PS50977">
    <property type="entry name" value="HTH_TETR_2"/>
    <property type="match status" value="1"/>
</dbReference>
<name>A0ABP9WVQ4_9CHLR</name>
<feature type="DNA-binding region" description="H-T-H motif" evidence="4">
    <location>
        <begin position="52"/>
        <end position="71"/>
    </location>
</feature>
<evidence type="ECO:0000256" key="3">
    <source>
        <dbReference type="ARBA" id="ARBA00023163"/>
    </source>
</evidence>
<keyword evidence="2 4" id="KW-0238">DNA-binding</keyword>
<gene>
    <name evidence="6" type="primary">aqdR</name>
    <name evidence="6" type="ORF">Hgul01_01065</name>
</gene>
<dbReference type="Pfam" id="PF00440">
    <property type="entry name" value="TetR_N"/>
    <property type="match status" value="1"/>
</dbReference>
<proteinExistence type="predicted"/>
<keyword evidence="3" id="KW-0804">Transcription</keyword>
<dbReference type="EMBL" id="BAABRU010000003">
    <property type="protein sequence ID" value="GAA5527281.1"/>
    <property type="molecule type" value="Genomic_DNA"/>
</dbReference>
<evidence type="ECO:0000256" key="4">
    <source>
        <dbReference type="PROSITE-ProRule" id="PRU00335"/>
    </source>
</evidence>
<accession>A0ABP9WVQ4</accession>
<dbReference type="InterPro" id="IPR050109">
    <property type="entry name" value="HTH-type_TetR-like_transc_reg"/>
</dbReference>
<dbReference type="InterPro" id="IPR009057">
    <property type="entry name" value="Homeodomain-like_sf"/>
</dbReference>
<dbReference type="RefSeq" id="WP_345720922.1">
    <property type="nucleotide sequence ID" value="NZ_BAABRU010000003.1"/>
</dbReference>
<dbReference type="SUPFAM" id="SSF46689">
    <property type="entry name" value="Homeodomain-like"/>
    <property type="match status" value="1"/>
</dbReference>
<evidence type="ECO:0000256" key="1">
    <source>
        <dbReference type="ARBA" id="ARBA00023015"/>
    </source>
</evidence>
<dbReference type="Proteomes" id="UP001428290">
    <property type="component" value="Unassembled WGS sequence"/>
</dbReference>
<dbReference type="InterPro" id="IPR001647">
    <property type="entry name" value="HTH_TetR"/>
</dbReference>